<dbReference type="EMBL" id="FNZK01000008">
    <property type="protein sequence ID" value="SEJ47377.1"/>
    <property type="molecule type" value="Genomic_DNA"/>
</dbReference>
<dbReference type="RefSeq" id="WP_143063154.1">
    <property type="nucleotide sequence ID" value="NZ_FNZK01000008.1"/>
</dbReference>
<sequence>MMNIETKYGSLLDICAPSYYKAGQLESCIVQQKTTIHTAYGDLVPQYHYDDVRHKHIPSVIFYPDGTLKNIALDQITKIKTPLGIFPAELLLFHPNGTLKKLFPLNGKLSAYWSEEMESELTRPLKFNFAFGAFIKKIISLTFYNDSKLKSLTLFPGETVTLTTALGTFVVKTGFSLYPDGTLKSIEPAKPSKIKTPIGEVRAFDPLSIGIHADTNSLEFTENHQLKKLKTLNQIDVFNANGDKIDTFSPLKKRSELDDDIYFSVPLSLEFKDGCLHIEHQLKHSYKLANHTFAISA</sequence>
<proteinExistence type="predicted"/>
<accession>A0A1H6Z7L5</accession>
<protein>
    <submittedName>
        <fullName evidence="1">Uncharacterized protein</fullName>
    </submittedName>
</protein>
<dbReference type="AlphaFoldDB" id="A0A1H6Z7L5"/>
<keyword evidence="2" id="KW-1185">Reference proteome</keyword>
<evidence type="ECO:0000313" key="2">
    <source>
        <dbReference type="Proteomes" id="UP000199662"/>
    </source>
</evidence>
<evidence type="ECO:0000313" key="1">
    <source>
        <dbReference type="EMBL" id="SEJ47377.1"/>
    </source>
</evidence>
<gene>
    <name evidence="1" type="ORF">SAMN05660742_108113</name>
</gene>
<organism evidence="1 2">
    <name type="scientific">Propionispira arboris</name>
    <dbReference type="NCBI Taxonomy" id="84035"/>
    <lineage>
        <taxon>Bacteria</taxon>
        <taxon>Bacillati</taxon>
        <taxon>Bacillota</taxon>
        <taxon>Negativicutes</taxon>
        <taxon>Selenomonadales</taxon>
        <taxon>Selenomonadaceae</taxon>
        <taxon>Propionispira</taxon>
    </lineage>
</organism>
<name>A0A1H6Z7L5_9FIRM</name>
<dbReference type="Proteomes" id="UP000199662">
    <property type="component" value="Unassembled WGS sequence"/>
</dbReference>
<reference evidence="2" key="1">
    <citation type="submission" date="2016-10" db="EMBL/GenBank/DDBJ databases">
        <authorList>
            <person name="Varghese N."/>
            <person name="Submissions S."/>
        </authorList>
    </citation>
    <scope>NUCLEOTIDE SEQUENCE [LARGE SCALE GENOMIC DNA]</scope>
    <source>
        <strain evidence="2">DSM 2179</strain>
    </source>
</reference>
<dbReference type="STRING" id="84035.SAMN05660742_108113"/>